<dbReference type="AlphaFoldDB" id="A0A6I6DGH9"/>
<dbReference type="NCBIfam" id="NF047360">
    <property type="entry name" value="tail_chap_PVL"/>
    <property type="match status" value="1"/>
</dbReference>
<sequence length="104" mass="11788">MEVKHLQITLLIDGKEKTFVSDFISARMMRRTIEISQSINFEQISVDELDLMVEFLVQLFNKQFTLDDVYDGLPSKELVPTLISCINEVVGEMGSVTTGDEKNA</sequence>
<dbReference type="EMBL" id="CP046457">
    <property type="protein sequence ID" value="QGT99500.1"/>
    <property type="molecule type" value="Genomic_DNA"/>
</dbReference>
<evidence type="ECO:0000313" key="2">
    <source>
        <dbReference type="Proteomes" id="UP000426444"/>
    </source>
</evidence>
<evidence type="ECO:0000313" key="1">
    <source>
        <dbReference type="EMBL" id="QGT99500.1"/>
    </source>
</evidence>
<proteinExistence type="predicted"/>
<organism evidence="1 2">
    <name type="scientific">Candidatus Syntrophocurvum alkaliphilum</name>
    <dbReference type="NCBI Taxonomy" id="2293317"/>
    <lineage>
        <taxon>Bacteria</taxon>
        <taxon>Bacillati</taxon>
        <taxon>Bacillota</taxon>
        <taxon>Clostridia</taxon>
        <taxon>Eubacteriales</taxon>
        <taxon>Syntrophomonadaceae</taxon>
        <taxon>Candidatus Syntrophocurvum</taxon>
    </lineage>
</organism>
<dbReference type="Proteomes" id="UP000426444">
    <property type="component" value="Chromosome"/>
</dbReference>
<reference evidence="2" key="1">
    <citation type="journal article" date="2019" name="Microbiology">
        <title>Complete Genome Sequence of an Uncultured Bacterium of the Candidate Phylum Bipolaricaulota.</title>
        <authorList>
            <person name="Kadnikov V.V."/>
            <person name="Mardanov A.V."/>
            <person name="Beletsky A.V."/>
            <person name="Frank Y.A."/>
            <person name="Karnachuk O.V."/>
            <person name="Ravin N.V."/>
        </authorList>
    </citation>
    <scope>NUCLEOTIDE SEQUENCE [LARGE SCALE GENOMIC DNA]</scope>
</reference>
<accession>A0A6I6DGH9</accession>
<gene>
    <name evidence="1" type="ORF">SYNTR_0907</name>
</gene>
<dbReference type="InterPro" id="IPR057006">
    <property type="entry name" value="Phage_TAC_19"/>
</dbReference>
<name>A0A6I6DGH9_9FIRM</name>
<keyword evidence="2" id="KW-1185">Reference proteome</keyword>
<dbReference type="KEGG" id="salq:SYNTR_0907"/>
<protein>
    <recommendedName>
        <fullName evidence="3">Phage protein</fullName>
    </recommendedName>
</protein>
<evidence type="ECO:0008006" key="3">
    <source>
        <dbReference type="Google" id="ProtNLM"/>
    </source>
</evidence>
<dbReference type="Pfam" id="PF23857">
    <property type="entry name" value="Phage_TAC_19"/>
    <property type="match status" value="1"/>
</dbReference>